<dbReference type="PANTHER" id="PTHR13696:SF98">
    <property type="entry name" value="PLASMID PARTITION PROTEIN A"/>
    <property type="match status" value="1"/>
</dbReference>
<feature type="domain" description="AAA" evidence="1">
    <location>
        <begin position="123"/>
        <end position="304"/>
    </location>
</feature>
<dbReference type="RefSeq" id="WP_282679880.1">
    <property type="nucleotide sequence ID" value="NZ_CP106875.1"/>
</dbReference>
<evidence type="ECO:0000259" key="1">
    <source>
        <dbReference type="Pfam" id="PF13614"/>
    </source>
</evidence>
<dbReference type="EMBL" id="JAOTLW010000020">
    <property type="protein sequence ID" value="MDI5833341.1"/>
    <property type="molecule type" value="Genomic_DNA"/>
</dbReference>
<dbReference type="Pfam" id="PF13614">
    <property type="entry name" value="AAA_31"/>
    <property type="match status" value="1"/>
</dbReference>
<protein>
    <submittedName>
        <fullName evidence="2">ParA family protein</fullName>
    </submittedName>
</protein>
<evidence type="ECO:0000313" key="3">
    <source>
        <dbReference type="Proteomes" id="UP001159075"/>
    </source>
</evidence>
<dbReference type="Proteomes" id="UP001159075">
    <property type="component" value="Unassembled WGS sequence"/>
</dbReference>
<dbReference type="InterPro" id="IPR025669">
    <property type="entry name" value="AAA_dom"/>
</dbReference>
<keyword evidence="3" id="KW-1185">Reference proteome</keyword>
<accession>A0ABT6UG15</accession>
<proteinExistence type="predicted"/>
<name>A0ABT6UG15_9GAMM</name>
<reference evidence="2 3" key="1">
    <citation type="submission" date="2022-09" db="EMBL/GenBank/DDBJ databases">
        <title>The outer-membrane cytochrome OmcA is essential for infection of Shewanella oneidensis by a zebrafish-associated bacteriophage.</title>
        <authorList>
            <person name="Grenfell A.W."/>
            <person name="Intile P."/>
            <person name="Mcfarlane J."/>
            <person name="Leung D."/>
            <person name="Abdalla K."/>
            <person name="Wold M."/>
            <person name="Kees E."/>
            <person name="Gralnick J."/>
        </authorList>
    </citation>
    <scope>NUCLEOTIDE SEQUENCE [LARGE SCALE GENOMIC DNA]</scope>
    <source>
        <strain evidence="2 3">NF-5</strain>
    </source>
</reference>
<dbReference type="CDD" id="cd02042">
    <property type="entry name" value="ParAB_family"/>
    <property type="match status" value="1"/>
</dbReference>
<evidence type="ECO:0000313" key="2">
    <source>
        <dbReference type="EMBL" id="MDI5833341.1"/>
    </source>
</evidence>
<gene>
    <name evidence="2" type="ORF">ODY93_17295</name>
</gene>
<dbReference type="SUPFAM" id="SSF52540">
    <property type="entry name" value="P-loop containing nucleoside triphosphate hydrolases"/>
    <property type="match status" value="1"/>
</dbReference>
<dbReference type="InterPro" id="IPR027417">
    <property type="entry name" value="P-loop_NTPase"/>
</dbReference>
<sequence length="418" mass="46899">MSTATGLAEIEKLSARLNQNDYDRKELMRERANESTSIDSLIVRHSIPQTQAAKACGMSLNTFKERLTEAVDKGIMEKPILEGNKYLFTLKHLHTLMDYFQSNGLSKLPKWADDKRECIVLNTGNKKGGTGKSTSMTNIAVAIALDLRIRMRVLIIDLDPQGSIRDMAVDEFADTSFMLTAVDLMLGDTEHASDLYKECATIFDSHKDIVKESILKTHIPNLHVLPAFPEDEEFSELAYTSGDLQGYLSKLKTNVIDHLVDDYDLIMLDSGPHSNPLVWSAMNASNAIFVPLSPRKLDWSSTKKYIKNLPNTLKALPSKGENLKFFKLAIVNFDDEQNRDAWMYNAIKDEVGRTLMLSSIKRSSAFEASARQSITVLDLQKNNADCPPGQVSKAERSIDAIKTEIINLFREDFPMGVR</sequence>
<organism evidence="2 3">
    <name type="scientific">Shewanella xiamenensis</name>
    <dbReference type="NCBI Taxonomy" id="332186"/>
    <lineage>
        <taxon>Bacteria</taxon>
        <taxon>Pseudomonadati</taxon>
        <taxon>Pseudomonadota</taxon>
        <taxon>Gammaproteobacteria</taxon>
        <taxon>Alteromonadales</taxon>
        <taxon>Shewanellaceae</taxon>
        <taxon>Shewanella</taxon>
    </lineage>
</organism>
<dbReference type="PANTHER" id="PTHR13696">
    <property type="entry name" value="P-LOOP CONTAINING NUCLEOSIDE TRIPHOSPHATE HYDROLASE"/>
    <property type="match status" value="1"/>
</dbReference>
<dbReference type="Gene3D" id="3.40.50.300">
    <property type="entry name" value="P-loop containing nucleotide triphosphate hydrolases"/>
    <property type="match status" value="1"/>
</dbReference>
<dbReference type="InterPro" id="IPR050678">
    <property type="entry name" value="DNA_Partitioning_ATPase"/>
</dbReference>
<comment type="caution">
    <text evidence="2">The sequence shown here is derived from an EMBL/GenBank/DDBJ whole genome shotgun (WGS) entry which is preliminary data.</text>
</comment>